<sequence>MAYPTLAPSSSLPFLLLCLICSLVSAQTNEDATIKTMEDFSGYPLHESNNPFDGSSSLPTSLSVDGDSLQRQIDELSTFSDTPAPSVTRILYSEKDVLARR</sequence>
<name>A0AAV2FDW3_9ROSI</name>
<dbReference type="Proteomes" id="UP001497516">
    <property type="component" value="Chromosome 6"/>
</dbReference>
<feature type="chain" id="PRO_5043315172" evidence="2">
    <location>
        <begin position="27"/>
        <end position="101"/>
    </location>
</feature>
<keyword evidence="2" id="KW-0732">Signal</keyword>
<evidence type="ECO:0000313" key="4">
    <source>
        <dbReference type="Proteomes" id="UP001497516"/>
    </source>
</evidence>
<dbReference type="AlphaFoldDB" id="A0AAV2FDW3"/>
<feature type="compositionally biased region" description="Polar residues" evidence="1">
    <location>
        <begin position="47"/>
        <end position="64"/>
    </location>
</feature>
<protein>
    <submittedName>
        <fullName evidence="3">Uncharacterized protein</fullName>
    </submittedName>
</protein>
<accession>A0AAV2FDW3</accession>
<proteinExistence type="predicted"/>
<evidence type="ECO:0000313" key="3">
    <source>
        <dbReference type="EMBL" id="CAL1396465.1"/>
    </source>
</evidence>
<evidence type="ECO:0000256" key="1">
    <source>
        <dbReference type="SAM" id="MobiDB-lite"/>
    </source>
</evidence>
<organism evidence="3 4">
    <name type="scientific">Linum trigynum</name>
    <dbReference type="NCBI Taxonomy" id="586398"/>
    <lineage>
        <taxon>Eukaryota</taxon>
        <taxon>Viridiplantae</taxon>
        <taxon>Streptophyta</taxon>
        <taxon>Embryophyta</taxon>
        <taxon>Tracheophyta</taxon>
        <taxon>Spermatophyta</taxon>
        <taxon>Magnoliopsida</taxon>
        <taxon>eudicotyledons</taxon>
        <taxon>Gunneridae</taxon>
        <taxon>Pentapetalae</taxon>
        <taxon>rosids</taxon>
        <taxon>fabids</taxon>
        <taxon>Malpighiales</taxon>
        <taxon>Linaceae</taxon>
        <taxon>Linum</taxon>
    </lineage>
</organism>
<keyword evidence="4" id="KW-1185">Reference proteome</keyword>
<feature type="region of interest" description="Disordered" evidence="1">
    <location>
        <begin position="45"/>
        <end position="64"/>
    </location>
</feature>
<reference evidence="3 4" key="1">
    <citation type="submission" date="2024-04" db="EMBL/GenBank/DDBJ databases">
        <authorList>
            <person name="Fracassetti M."/>
        </authorList>
    </citation>
    <scope>NUCLEOTIDE SEQUENCE [LARGE SCALE GENOMIC DNA]</scope>
</reference>
<feature type="signal peptide" evidence="2">
    <location>
        <begin position="1"/>
        <end position="26"/>
    </location>
</feature>
<evidence type="ECO:0000256" key="2">
    <source>
        <dbReference type="SAM" id="SignalP"/>
    </source>
</evidence>
<gene>
    <name evidence="3" type="ORF">LTRI10_LOCUS36830</name>
</gene>
<dbReference type="EMBL" id="OZ034819">
    <property type="protein sequence ID" value="CAL1396465.1"/>
    <property type="molecule type" value="Genomic_DNA"/>
</dbReference>